<evidence type="ECO:0000256" key="2">
    <source>
        <dbReference type="ARBA" id="ARBA00022692"/>
    </source>
</evidence>
<gene>
    <name evidence="6" type="ORF">HY730_09905</name>
</gene>
<evidence type="ECO:0000256" key="1">
    <source>
        <dbReference type="ARBA" id="ARBA00004141"/>
    </source>
</evidence>
<evidence type="ECO:0000256" key="3">
    <source>
        <dbReference type="ARBA" id="ARBA00022989"/>
    </source>
</evidence>
<dbReference type="CDD" id="cd16914">
    <property type="entry name" value="EcfT"/>
    <property type="match status" value="1"/>
</dbReference>
<feature type="transmembrane region" description="Helical" evidence="5">
    <location>
        <begin position="100"/>
        <end position="122"/>
    </location>
</feature>
<dbReference type="GO" id="GO:0005886">
    <property type="term" value="C:plasma membrane"/>
    <property type="evidence" value="ECO:0007669"/>
    <property type="project" value="UniProtKB-ARBA"/>
</dbReference>
<evidence type="ECO:0000313" key="7">
    <source>
        <dbReference type="Proteomes" id="UP000772181"/>
    </source>
</evidence>
<sequence>MYLTTEDETFLHRLHPVTKIVLLVVFFFVALLFENPIPLFIIMGMLFVLSVSCRLLVIIRGFLKLLLLLFFFSLIIWSFSGRDEDQTLLKFGLLTVKKKALIHGLSMGLRLDVMILAGLVFLATTRIEEFNAALMLMGLPYRVSFTIGLAFRLVPLLTEMAQTVIQAQKARGLDLNKGGLIKRVRNHFPVMVPVFILALRKVNNIAMALEVRGFGGATKASVYMDFSFGLPDILSLAVVLFIGIILLLV</sequence>
<dbReference type="EMBL" id="JACQWF010000426">
    <property type="protein sequence ID" value="MBI4596667.1"/>
    <property type="molecule type" value="Genomic_DNA"/>
</dbReference>
<comment type="caution">
    <text evidence="6">The sequence shown here is derived from an EMBL/GenBank/DDBJ whole genome shotgun (WGS) entry which is preliminary data.</text>
</comment>
<dbReference type="Proteomes" id="UP000772181">
    <property type="component" value="Unassembled WGS sequence"/>
</dbReference>
<accession>A0A933GN38</accession>
<comment type="subcellular location">
    <subcellularLocation>
        <location evidence="1">Membrane</location>
        <topology evidence="1">Multi-pass membrane protein</topology>
    </subcellularLocation>
</comment>
<evidence type="ECO:0000256" key="5">
    <source>
        <dbReference type="SAM" id="Phobius"/>
    </source>
</evidence>
<dbReference type="PANTHER" id="PTHR33514:SF13">
    <property type="entry name" value="PROTEIN ABCI12, CHLOROPLASTIC"/>
    <property type="match status" value="1"/>
</dbReference>
<reference evidence="6" key="1">
    <citation type="submission" date="2020-07" db="EMBL/GenBank/DDBJ databases">
        <title>Huge and variable diversity of episymbiotic CPR bacteria and DPANN archaea in groundwater ecosystems.</title>
        <authorList>
            <person name="He C.Y."/>
            <person name="Keren R."/>
            <person name="Whittaker M."/>
            <person name="Farag I.F."/>
            <person name="Doudna J."/>
            <person name="Cate J.H.D."/>
            <person name="Banfield J.F."/>
        </authorList>
    </citation>
    <scope>NUCLEOTIDE SEQUENCE</scope>
    <source>
        <strain evidence="6">NC_groundwater_1482_Ag_S-0.65um_47_24</strain>
    </source>
</reference>
<name>A0A933GN38_UNCTE</name>
<feature type="transmembrane region" description="Helical" evidence="5">
    <location>
        <begin position="20"/>
        <end position="49"/>
    </location>
</feature>
<keyword evidence="4 5" id="KW-0472">Membrane</keyword>
<feature type="transmembrane region" description="Helical" evidence="5">
    <location>
        <begin position="228"/>
        <end position="248"/>
    </location>
</feature>
<feature type="transmembrane region" description="Helical" evidence="5">
    <location>
        <begin position="134"/>
        <end position="154"/>
    </location>
</feature>
<dbReference type="InterPro" id="IPR003339">
    <property type="entry name" value="ABC/ECF_trnsptr_transmembrane"/>
</dbReference>
<keyword evidence="3 5" id="KW-1133">Transmembrane helix</keyword>
<organism evidence="6 7">
    <name type="scientific">Tectimicrobiota bacterium</name>
    <dbReference type="NCBI Taxonomy" id="2528274"/>
    <lineage>
        <taxon>Bacteria</taxon>
        <taxon>Pseudomonadati</taxon>
        <taxon>Nitrospinota/Tectimicrobiota group</taxon>
        <taxon>Candidatus Tectimicrobiota</taxon>
    </lineage>
</organism>
<evidence type="ECO:0000313" key="6">
    <source>
        <dbReference type="EMBL" id="MBI4596667.1"/>
    </source>
</evidence>
<keyword evidence="2 5" id="KW-0812">Transmembrane</keyword>
<feature type="transmembrane region" description="Helical" evidence="5">
    <location>
        <begin position="61"/>
        <end position="80"/>
    </location>
</feature>
<proteinExistence type="predicted"/>
<evidence type="ECO:0000256" key="4">
    <source>
        <dbReference type="ARBA" id="ARBA00023136"/>
    </source>
</evidence>
<dbReference type="Pfam" id="PF02361">
    <property type="entry name" value="CbiQ"/>
    <property type="match status" value="1"/>
</dbReference>
<dbReference type="AlphaFoldDB" id="A0A933GN38"/>
<protein>
    <submittedName>
        <fullName evidence="6">Energy-coupling factor transporter transmembrane protein EcfT</fullName>
    </submittedName>
</protein>
<dbReference type="PANTHER" id="PTHR33514">
    <property type="entry name" value="PROTEIN ABCI12, CHLOROPLASTIC"/>
    <property type="match status" value="1"/>
</dbReference>